<accession>A0A125TZW2</accession>
<organism evidence="2 3">
    <name type="scientific">Lysobacter capsici AZ78</name>
    <dbReference type="NCBI Taxonomy" id="1444315"/>
    <lineage>
        <taxon>Bacteria</taxon>
        <taxon>Pseudomonadati</taxon>
        <taxon>Pseudomonadota</taxon>
        <taxon>Gammaproteobacteria</taxon>
        <taxon>Lysobacterales</taxon>
        <taxon>Lysobacteraceae</taxon>
        <taxon>Lysobacter</taxon>
    </lineage>
</organism>
<keyword evidence="3" id="KW-1185">Reference proteome</keyword>
<dbReference type="Proteomes" id="UP000023435">
    <property type="component" value="Unassembled WGS sequence"/>
</dbReference>
<sequence length="127" mass="13463">MCGRAGNDAAAAMVSGEYCARMARLNAVCVTSADACARRLTRMRARSGSIRDAGRQGGADAGSRATHRHPQPVRFAAVATFPVRRPCGDSPGNAAATATRYDRAWPCRANARRPSPHRTRVLNGVNA</sequence>
<gene>
    <name evidence="2" type="ORF">AZ78_5329</name>
</gene>
<comment type="caution">
    <text evidence="2">The sequence shown here is derived from an EMBL/GenBank/DDBJ whole genome shotgun (WGS) entry which is preliminary data.</text>
</comment>
<evidence type="ECO:0000313" key="3">
    <source>
        <dbReference type="Proteomes" id="UP000023435"/>
    </source>
</evidence>
<reference evidence="2 3" key="1">
    <citation type="journal article" date="2014" name="Genome Announc.">
        <title>Draft Genome Sequence of Lysobacter capsici AZ78, a Bacterium Antagonistic to Plant-Pathogenic Oomycetes.</title>
        <authorList>
            <person name="Puopolo G."/>
            <person name="Sonego P."/>
            <person name="Engelen K."/>
            <person name="Pertot I."/>
        </authorList>
    </citation>
    <scope>NUCLEOTIDE SEQUENCE [LARGE SCALE GENOMIC DNA]</scope>
    <source>
        <strain evidence="2 3">AZ78</strain>
    </source>
</reference>
<dbReference type="EMBL" id="JAJA02000003">
    <property type="protein sequence ID" value="KWS02196.1"/>
    <property type="molecule type" value="Genomic_DNA"/>
</dbReference>
<proteinExistence type="predicted"/>
<evidence type="ECO:0000256" key="1">
    <source>
        <dbReference type="SAM" id="MobiDB-lite"/>
    </source>
</evidence>
<dbReference type="AlphaFoldDB" id="A0A125TZW2"/>
<feature type="region of interest" description="Disordered" evidence="1">
    <location>
        <begin position="45"/>
        <end position="72"/>
    </location>
</feature>
<name>A0A125TZW2_9GAMM</name>
<evidence type="ECO:0000313" key="2">
    <source>
        <dbReference type="EMBL" id="KWS02196.1"/>
    </source>
</evidence>
<protein>
    <submittedName>
        <fullName evidence="2">Uncharacterized protein</fullName>
    </submittedName>
</protein>